<dbReference type="EMBL" id="QNUK01000193">
    <property type="protein sequence ID" value="KAF5898641.1"/>
    <property type="molecule type" value="Genomic_DNA"/>
</dbReference>
<dbReference type="AlphaFoldDB" id="A0A8J4U4K7"/>
<keyword evidence="3" id="KW-1003">Cell membrane</keyword>
<dbReference type="Proteomes" id="UP000727407">
    <property type="component" value="Unassembled WGS sequence"/>
</dbReference>
<dbReference type="InterPro" id="IPR016024">
    <property type="entry name" value="ARM-type_fold"/>
</dbReference>
<dbReference type="PANTHER" id="PTHR21630">
    <property type="entry name" value="VEPH-A/MELTED"/>
    <property type="match status" value="1"/>
</dbReference>
<evidence type="ECO:0000313" key="5">
    <source>
        <dbReference type="EMBL" id="KAF5898641.1"/>
    </source>
</evidence>
<comment type="caution">
    <text evidence="5">The sequence shown here is derived from an EMBL/GenBank/DDBJ whole genome shotgun (WGS) entry which is preliminary data.</text>
</comment>
<feature type="non-terminal residue" evidence="5">
    <location>
        <position position="301"/>
    </location>
</feature>
<accession>A0A8J4U4K7</accession>
<comment type="subcellular location">
    <subcellularLocation>
        <location evidence="2">Cell membrane</location>
    </subcellularLocation>
    <subcellularLocation>
        <location evidence="1">Endomembrane system</location>
        <topology evidence="1">Peripheral membrane protein</topology>
    </subcellularLocation>
</comment>
<dbReference type="GO" id="GO:0012505">
    <property type="term" value="C:endomembrane system"/>
    <property type="evidence" value="ECO:0007669"/>
    <property type="project" value="UniProtKB-SubCell"/>
</dbReference>
<organism evidence="5 6">
    <name type="scientific">Clarias magur</name>
    <name type="common">Asian catfish</name>
    <name type="synonym">Macropteronotus magur</name>
    <dbReference type="NCBI Taxonomy" id="1594786"/>
    <lineage>
        <taxon>Eukaryota</taxon>
        <taxon>Metazoa</taxon>
        <taxon>Chordata</taxon>
        <taxon>Craniata</taxon>
        <taxon>Vertebrata</taxon>
        <taxon>Euteleostomi</taxon>
        <taxon>Actinopterygii</taxon>
        <taxon>Neopterygii</taxon>
        <taxon>Teleostei</taxon>
        <taxon>Ostariophysi</taxon>
        <taxon>Siluriformes</taxon>
        <taxon>Clariidae</taxon>
        <taxon>Clarias</taxon>
    </lineage>
</organism>
<dbReference type="GO" id="GO:0009966">
    <property type="term" value="P:regulation of signal transduction"/>
    <property type="evidence" value="ECO:0007669"/>
    <property type="project" value="TreeGrafter"/>
</dbReference>
<reference evidence="5" key="1">
    <citation type="submission" date="2020-07" db="EMBL/GenBank/DDBJ databases">
        <title>Clarias magur genome sequencing, assembly and annotation.</title>
        <authorList>
            <person name="Kushwaha B."/>
            <person name="Kumar R."/>
            <person name="Das P."/>
            <person name="Joshi C.G."/>
            <person name="Kumar D."/>
            <person name="Nagpure N.S."/>
            <person name="Pandey M."/>
            <person name="Agarwal S."/>
            <person name="Srivastava S."/>
            <person name="Singh M."/>
            <person name="Sahoo L."/>
            <person name="Jayasankar P."/>
            <person name="Meher P.K."/>
            <person name="Koringa P.G."/>
            <person name="Iquebal M.A."/>
            <person name="Das S.P."/>
            <person name="Bit A."/>
            <person name="Patnaik S."/>
            <person name="Patel N."/>
            <person name="Shah T.M."/>
            <person name="Hinsu A."/>
            <person name="Jena J.K."/>
        </authorList>
    </citation>
    <scope>NUCLEOTIDE SEQUENCE</scope>
    <source>
        <strain evidence="5">CIFAMagur01</strain>
        <tissue evidence="5">Testis</tissue>
    </source>
</reference>
<evidence type="ECO:0000256" key="1">
    <source>
        <dbReference type="ARBA" id="ARBA00004184"/>
    </source>
</evidence>
<dbReference type="OrthoDB" id="5869902at2759"/>
<keyword evidence="4" id="KW-0472">Membrane</keyword>
<evidence type="ECO:0000313" key="6">
    <source>
        <dbReference type="Proteomes" id="UP000727407"/>
    </source>
</evidence>
<keyword evidence="6" id="KW-1185">Reference proteome</keyword>
<name>A0A8J4U4K7_CLAMG</name>
<gene>
    <name evidence="5" type="ORF">DAT39_011643</name>
</gene>
<protein>
    <submittedName>
        <fullName evidence="5">Ventricular zone-expressed PH domain-containing protein 1</fullName>
    </submittedName>
</protein>
<dbReference type="GO" id="GO:0010314">
    <property type="term" value="F:phosphatidylinositol-5-phosphate binding"/>
    <property type="evidence" value="ECO:0007669"/>
    <property type="project" value="TreeGrafter"/>
</dbReference>
<sequence length="301" mass="33085">MHQLFQLVLGQRDLSRAGDLFSLDDGEIEDCLSQALEEIKTISCHPDYVTNDNDQAVVEICITRITTAIRETSSMERHGPALVALWESCLEHNLQPQGKDEDTPHAKIASDITSCILQTYNRAPMMVLAVPVAVRFLQQGNHELSRNMSSYLSLAAISKAELLVQHAQAIITSVLGGNSMLLRVLPSVYPLEPDPIHQHIQDLVLLTPDLDQTSRQHLIRLLQMISDRHPQVLTPVIPSLIGHLGDAFLNDAILNMLVDIAQVSPASLIPFLPALRVEGQQTPGMLGHVAKIHGVVGLTNE</sequence>
<dbReference type="SUPFAM" id="SSF48371">
    <property type="entry name" value="ARM repeat"/>
    <property type="match status" value="1"/>
</dbReference>
<dbReference type="InterPro" id="IPR039888">
    <property type="entry name" value="Melted-like"/>
</dbReference>
<proteinExistence type="predicted"/>
<dbReference type="PANTHER" id="PTHR21630:SF10">
    <property type="entry name" value="VENTRICULAR ZONE-EXPRESSED PH DOMAIN-CONTAINING PROTEIN HOMOLOG 1"/>
    <property type="match status" value="1"/>
</dbReference>
<evidence type="ECO:0000256" key="2">
    <source>
        <dbReference type="ARBA" id="ARBA00004236"/>
    </source>
</evidence>
<evidence type="ECO:0000256" key="4">
    <source>
        <dbReference type="ARBA" id="ARBA00023136"/>
    </source>
</evidence>
<evidence type="ECO:0000256" key="3">
    <source>
        <dbReference type="ARBA" id="ARBA00022475"/>
    </source>
</evidence>
<dbReference type="GO" id="GO:0005886">
    <property type="term" value="C:plasma membrane"/>
    <property type="evidence" value="ECO:0007669"/>
    <property type="project" value="UniProtKB-SubCell"/>
</dbReference>